<dbReference type="Proteomes" id="UP000504634">
    <property type="component" value="Unplaced"/>
</dbReference>
<proteinExistence type="predicted"/>
<dbReference type="AlphaFoldDB" id="A0A6J2T904"/>
<accession>A0A6J2T904</accession>
<dbReference type="GeneID" id="115622622"/>
<protein>
    <submittedName>
        <fullName evidence="3">Uncharacterized protein LOC115622622</fullName>
    </submittedName>
</protein>
<keyword evidence="2" id="KW-1185">Reference proteome</keyword>
<feature type="compositionally biased region" description="Low complexity" evidence="1">
    <location>
        <begin position="86"/>
        <end position="107"/>
    </location>
</feature>
<evidence type="ECO:0000313" key="2">
    <source>
        <dbReference type="Proteomes" id="UP000504634"/>
    </source>
</evidence>
<feature type="compositionally biased region" description="Low complexity" evidence="1">
    <location>
        <begin position="125"/>
        <end position="135"/>
    </location>
</feature>
<evidence type="ECO:0000313" key="3">
    <source>
        <dbReference type="RefSeq" id="XP_030372489.1"/>
    </source>
</evidence>
<name>A0A6J2T904_DROLE</name>
<evidence type="ECO:0000256" key="1">
    <source>
        <dbReference type="SAM" id="MobiDB-lite"/>
    </source>
</evidence>
<reference evidence="3" key="1">
    <citation type="submission" date="2025-08" db="UniProtKB">
        <authorList>
            <consortium name="RefSeq"/>
        </authorList>
    </citation>
    <scope>IDENTIFICATION</scope>
    <source>
        <strain evidence="3">11010-0011.00</strain>
        <tissue evidence="3">Whole body</tissue>
    </source>
</reference>
<sequence length="185" mass="20734">MPSPQGQRARPRLYCGMGNHTLQEPSKRIASMGMLAFAKRWNPELMHSTLICLSCYELLEKIYRFKQNRIRERIRQMNRDERNTNSLTDVSATSSSSSGASLSQESGPTTAAAKRKRTESTHSDSSQPTNDPQPNNDDDDDDSMLSLNAVNGTRLPHIQPIPKRRQFVHLNKEAMDIYLAGTTGG</sequence>
<organism evidence="2 3">
    <name type="scientific">Drosophila lebanonensis</name>
    <name type="common">Fruit fly</name>
    <name type="synonym">Scaptodrosophila lebanonensis</name>
    <dbReference type="NCBI Taxonomy" id="7225"/>
    <lineage>
        <taxon>Eukaryota</taxon>
        <taxon>Metazoa</taxon>
        <taxon>Ecdysozoa</taxon>
        <taxon>Arthropoda</taxon>
        <taxon>Hexapoda</taxon>
        <taxon>Insecta</taxon>
        <taxon>Pterygota</taxon>
        <taxon>Neoptera</taxon>
        <taxon>Endopterygota</taxon>
        <taxon>Diptera</taxon>
        <taxon>Brachycera</taxon>
        <taxon>Muscomorpha</taxon>
        <taxon>Ephydroidea</taxon>
        <taxon>Drosophilidae</taxon>
        <taxon>Scaptodrosophila</taxon>
    </lineage>
</organism>
<feature type="region of interest" description="Disordered" evidence="1">
    <location>
        <begin position="76"/>
        <end position="147"/>
    </location>
</feature>
<dbReference type="RefSeq" id="XP_030372489.1">
    <property type="nucleotide sequence ID" value="XM_030516629.1"/>
</dbReference>
<gene>
    <name evidence="3" type="primary">LOC115622622</name>
</gene>
<dbReference type="OrthoDB" id="8031641at2759"/>